<dbReference type="AlphaFoldDB" id="A0A813JRY1"/>
<reference evidence="2" key="1">
    <citation type="submission" date="2021-02" db="EMBL/GenBank/DDBJ databases">
        <authorList>
            <person name="Dougan E. K."/>
            <person name="Rhodes N."/>
            <person name="Thang M."/>
            <person name="Chan C."/>
        </authorList>
    </citation>
    <scope>NUCLEOTIDE SEQUENCE</scope>
</reference>
<feature type="transmembrane region" description="Helical" evidence="1">
    <location>
        <begin position="118"/>
        <end position="138"/>
    </location>
</feature>
<feature type="transmembrane region" description="Helical" evidence="1">
    <location>
        <begin position="44"/>
        <end position="65"/>
    </location>
</feature>
<proteinExistence type="predicted"/>
<gene>
    <name evidence="2" type="ORF">PGLA2088_LOCUS22469</name>
</gene>
<feature type="transmembrane region" description="Helical" evidence="1">
    <location>
        <begin position="77"/>
        <end position="106"/>
    </location>
</feature>
<dbReference type="Proteomes" id="UP000626109">
    <property type="component" value="Unassembled WGS sequence"/>
</dbReference>
<feature type="transmembrane region" description="Helical" evidence="1">
    <location>
        <begin position="6"/>
        <end position="32"/>
    </location>
</feature>
<sequence>MAATLWFVFFLYLFDRWLVDFHAFGVAYWVLLDMGAAAYCTFSVRFYCFFHVFLYVFFGGFLLLLEKDTLSLPMNSLFVTACWVFFCPTFMVISSLFALTMLCVFLRGHAAPRQQVRLHVAVVVWLFGCCCCCCRRGFVLN</sequence>
<comment type="caution">
    <text evidence="2">The sequence shown here is derived from an EMBL/GenBank/DDBJ whole genome shotgun (WGS) entry which is preliminary data.</text>
</comment>
<evidence type="ECO:0000256" key="1">
    <source>
        <dbReference type="SAM" id="Phobius"/>
    </source>
</evidence>
<evidence type="ECO:0000313" key="2">
    <source>
        <dbReference type="EMBL" id="CAE8681520.1"/>
    </source>
</evidence>
<dbReference type="EMBL" id="CAJNNW010025967">
    <property type="protein sequence ID" value="CAE8681520.1"/>
    <property type="molecule type" value="Genomic_DNA"/>
</dbReference>
<evidence type="ECO:0000313" key="3">
    <source>
        <dbReference type="Proteomes" id="UP000626109"/>
    </source>
</evidence>
<accession>A0A813JRY1</accession>
<keyword evidence="1" id="KW-0472">Membrane</keyword>
<name>A0A813JRY1_POLGL</name>
<keyword evidence="1" id="KW-1133">Transmembrane helix</keyword>
<organism evidence="2 3">
    <name type="scientific">Polarella glacialis</name>
    <name type="common">Dinoflagellate</name>
    <dbReference type="NCBI Taxonomy" id="89957"/>
    <lineage>
        <taxon>Eukaryota</taxon>
        <taxon>Sar</taxon>
        <taxon>Alveolata</taxon>
        <taxon>Dinophyceae</taxon>
        <taxon>Suessiales</taxon>
        <taxon>Suessiaceae</taxon>
        <taxon>Polarella</taxon>
    </lineage>
</organism>
<protein>
    <submittedName>
        <fullName evidence="2">Uncharacterized protein</fullName>
    </submittedName>
</protein>
<keyword evidence="1" id="KW-0812">Transmembrane</keyword>